<feature type="compositionally biased region" description="Basic and acidic residues" evidence="1">
    <location>
        <begin position="73"/>
        <end position="84"/>
    </location>
</feature>
<feature type="non-terminal residue" evidence="2">
    <location>
        <position position="161"/>
    </location>
</feature>
<accession>C6T398</accession>
<proteinExistence type="evidence at transcript level"/>
<reference evidence="2" key="1">
    <citation type="submission" date="2009-08" db="EMBL/GenBank/DDBJ databases">
        <authorList>
            <person name="Cheung F."/>
            <person name="Xiao Y."/>
            <person name="Chan A."/>
            <person name="Moskal W."/>
            <person name="Town C.D."/>
        </authorList>
    </citation>
    <scope>NUCLEOTIDE SEQUENCE</scope>
</reference>
<dbReference type="EMBL" id="BT091908">
    <property type="protein sequence ID" value="ACU16136.1"/>
    <property type="molecule type" value="mRNA"/>
</dbReference>
<feature type="region of interest" description="Disordered" evidence="1">
    <location>
        <begin position="1"/>
        <end position="90"/>
    </location>
</feature>
<evidence type="ECO:0000313" key="2">
    <source>
        <dbReference type="EMBL" id="ACU16136.1"/>
    </source>
</evidence>
<evidence type="ECO:0000256" key="1">
    <source>
        <dbReference type="SAM" id="MobiDB-lite"/>
    </source>
</evidence>
<dbReference type="AlphaFoldDB" id="C6T398"/>
<feature type="compositionally biased region" description="Basic and acidic residues" evidence="1">
    <location>
        <begin position="1"/>
        <end position="23"/>
    </location>
</feature>
<name>C6T398_SOYBN</name>
<feature type="compositionally biased region" description="Polar residues" evidence="1">
    <location>
        <begin position="52"/>
        <end position="65"/>
    </location>
</feature>
<protein>
    <submittedName>
        <fullName evidence="2">Uncharacterized protein</fullName>
    </submittedName>
</protein>
<organism evidence="2">
    <name type="scientific">Glycine max</name>
    <name type="common">Soybean</name>
    <name type="synonym">Glycine hispida</name>
    <dbReference type="NCBI Taxonomy" id="3847"/>
    <lineage>
        <taxon>Eukaryota</taxon>
        <taxon>Viridiplantae</taxon>
        <taxon>Streptophyta</taxon>
        <taxon>Embryophyta</taxon>
        <taxon>Tracheophyta</taxon>
        <taxon>Spermatophyta</taxon>
        <taxon>Magnoliopsida</taxon>
        <taxon>eudicotyledons</taxon>
        <taxon>Gunneridae</taxon>
        <taxon>Pentapetalae</taxon>
        <taxon>rosids</taxon>
        <taxon>fabids</taxon>
        <taxon>Fabales</taxon>
        <taxon>Fabaceae</taxon>
        <taxon>Papilionoideae</taxon>
        <taxon>50 kb inversion clade</taxon>
        <taxon>NPAAA clade</taxon>
        <taxon>indigoferoid/millettioid clade</taxon>
        <taxon>Phaseoleae</taxon>
        <taxon>Glycine</taxon>
        <taxon>Glycine subgen. Soja</taxon>
    </lineage>
</organism>
<sequence>MEEQHQIKKQEKQRKERGREKWKQISLSPMLKQTVLNLSSHLRSTHPKDSSSRGQPNSLPNNQGRLNFVDGAEAERIEERRAEDTPAPGRAAEDSLVAADIPAVGIPAAGILAVDSLPFRTPPAYNLAAVELRLAAVVAAGCNNSLRNGVSEIGIFICLFP</sequence>